<dbReference type="InterPro" id="IPR023378">
    <property type="entry name" value="YheA/YmcA-like_dom_sf"/>
</dbReference>
<dbReference type="RefSeq" id="WP_109690801.1">
    <property type="nucleotide sequence ID" value="NZ_QGGL01000019.1"/>
</dbReference>
<sequence>MSTIAPVIEEKARQIGDMLTRSLEMSIFRQAEHDLQSHGEAQTLIGEVQTKQATGEDVEGVLDRLESLDVVRRFSIAQENLSDVITHITKILAATLSDRLDLIAPESEGGCCGCPAEGCDKATSCDGDAASLCS</sequence>
<organism evidence="1 2">
    <name type="scientific">Tumebacillus permanentifrigoris</name>
    <dbReference type="NCBI Taxonomy" id="378543"/>
    <lineage>
        <taxon>Bacteria</taxon>
        <taxon>Bacillati</taxon>
        <taxon>Bacillota</taxon>
        <taxon>Bacilli</taxon>
        <taxon>Bacillales</taxon>
        <taxon>Alicyclobacillaceae</taxon>
        <taxon>Tumebacillus</taxon>
    </lineage>
</organism>
<gene>
    <name evidence="1" type="ORF">C7459_11926</name>
</gene>
<reference evidence="1 2" key="1">
    <citation type="submission" date="2018-05" db="EMBL/GenBank/DDBJ databases">
        <title>Genomic Encyclopedia of Type Strains, Phase IV (KMG-IV): sequencing the most valuable type-strain genomes for metagenomic binning, comparative biology and taxonomic classification.</title>
        <authorList>
            <person name="Goeker M."/>
        </authorList>
    </citation>
    <scope>NUCLEOTIDE SEQUENCE [LARGE SCALE GENOMIC DNA]</scope>
    <source>
        <strain evidence="1 2">DSM 18773</strain>
    </source>
</reference>
<dbReference type="Proteomes" id="UP000245634">
    <property type="component" value="Unassembled WGS sequence"/>
</dbReference>
<dbReference type="SUPFAM" id="SSF158622">
    <property type="entry name" value="YheA/YmcA-like"/>
    <property type="match status" value="1"/>
</dbReference>
<name>A0A316D4I5_9BACL</name>
<evidence type="ECO:0000313" key="1">
    <source>
        <dbReference type="EMBL" id="PWK06603.1"/>
    </source>
</evidence>
<dbReference type="OrthoDB" id="2382052at2"/>
<proteinExistence type="predicted"/>
<accession>A0A316D4I5</accession>
<dbReference type="InterPro" id="IPR010368">
    <property type="entry name" value="Com_YlbF"/>
</dbReference>
<dbReference type="AlphaFoldDB" id="A0A316D4I5"/>
<comment type="caution">
    <text evidence="1">The sequence shown here is derived from an EMBL/GenBank/DDBJ whole genome shotgun (WGS) entry which is preliminary data.</text>
</comment>
<evidence type="ECO:0000313" key="2">
    <source>
        <dbReference type="Proteomes" id="UP000245634"/>
    </source>
</evidence>
<dbReference type="Pfam" id="PF06133">
    <property type="entry name" value="Com_YlbF"/>
    <property type="match status" value="1"/>
</dbReference>
<protein>
    <submittedName>
        <fullName evidence="1">Cell fate (Sporulation/competence/biofilm development) regulator YmcA (YheA/YmcA/DUF963 family)</fullName>
    </submittedName>
</protein>
<keyword evidence="2" id="KW-1185">Reference proteome</keyword>
<dbReference type="EMBL" id="QGGL01000019">
    <property type="protein sequence ID" value="PWK06603.1"/>
    <property type="molecule type" value="Genomic_DNA"/>
</dbReference>
<dbReference type="Gene3D" id="1.20.1500.10">
    <property type="entry name" value="YheA/YmcA-like"/>
    <property type="match status" value="1"/>
</dbReference>